<feature type="region of interest" description="Disordered" evidence="1">
    <location>
        <begin position="1"/>
        <end position="27"/>
    </location>
</feature>
<evidence type="ECO:0000313" key="2">
    <source>
        <dbReference type="EMBL" id="CAI5456179.1"/>
    </source>
</evidence>
<comment type="caution">
    <text evidence="2">The sequence shown here is derived from an EMBL/GenBank/DDBJ whole genome shotgun (WGS) entry which is preliminary data.</text>
</comment>
<dbReference type="EMBL" id="CANHGI010000006">
    <property type="protein sequence ID" value="CAI5456179.1"/>
    <property type="molecule type" value="Genomic_DNA"/>
</dbReference>
<name>A0A9P1J764_9PELO</name>
<accession>A0A9P1J764</accession>
<keyword evidence="3" id="KW-1185">Reference proteome</keyword>
<reference evidence="2" key="1">
    <citation type="submission" date="2022-11" db="EMBL/GenBank/DDBJ databases">
        <authorList>
            <person name="Kikuchi T."/>
        </authorList>
    </citation>
    <scope>NUCLEOTIDE SEQUENCE</scope>
    <source>
        <strain evidence="2">PS1010</strain>
    </source>
</reference>
<dbReference type="Proteomes" id="UP001152747">
    <property type="component" value="Unassembled WGS sequence"/>
</dbReference>
<feature type="region of interest" description="Disordered" evidence="1">
    <location>
        <begin position="43"/>
        <end position="80"/>
    </location>
</feature>
<sequence length="134" mass="14924">MARNAKTPTVPSPAPTSTISQSHSIPSIRIERIGKDEVPVEILAAPKPTPPPRDLTKVLNNNNTLNTPGRAQRQPRQTSIRPQIIVMSTTELLKENEMPRSKSMPKMVLKRNYEIRAVPGIVVIKGKIEVENYI</sequence>
<protein>
    <submittedName>
        <fullName evidence="2">Uncharacterized protein</fullName>
    </submittedName>
</protein>
<evidence type="ECO:0000256" key="1">
    <source>
        <dbReference type="SAM" id="MobiDB-lite"/>
    </source>
</evidence>
<gene>
    <name evidence="2" type="ORF">CAMP_LOCUS18816</name>
</gene>
<organism evidence="2 3">
    <name type="scientific">Caenorhabditis angaria</name>
    <dbReference type="NCBI Taxonomy" id="860376"/>
    <lineage>
        <taxon>Eukaryota</taxon>
        <taxon>Metazoa</taxon>
        <taxon>Ecdysozoa</taxon>
        <taxon>Nematoda</taxon>
        <taxon>Chromadorea</taxon>
        <taxon>Rhabditida</taxon>
        <taxon>Rhabditina</taxon>
        <taxon>Rhabditomorpha</taxon>
        <taxon>Rhabditoidea</taxon>
        <taxon>Rhabditidae</taxon>
        <taxon>Peloderinae</taxon>
        <taxon>Caenorhabditis</taxon>
    </lineage>
</organism>
<dbReference type="AlphaFoldDB" id="A0A9P1J764"/>
<evidence type="ECO:0000313" key="3">
    <source>
        <dbReference type="Proteomes" id="UP001152747"/>
    </source>
</evidence>
<proteinExistence type="predicted"/>